<feature type="region of interest" description="Disordered" evidence="1">
    <location>
        <begin position="242"/>
        <end position="262"/>
    </location>
</feature>
<protein>
    <recommendedName>
        <fullName evidence="4">Lipoprotein</fullName>
    </recommendedName>
</protein>
<dbReference type="RefSeq" id="WP_206712902.1">
    <property type="nucleotide sequence ID" value="NZ_CP071091.1"/>
</dbReference>
<gene>
    <name evidence="2" type="ORF">JY572_22250</name>
</gene>
<evidence type="ECO:0008006" key="4">
    <source>
        <dbReference type="Google" id="ProtNLM"/>
    </source>
</evidence>
<evidence type="ECO:0000313" key="3">
    <source>
        <dbReference type="Proteomes" id="UP000663090"/>
    </source>
</evidence>
<dbReference type="Proteomes" id="UP000663090">
    <property type="component" value="Chromosome"/>
</dbReference>
<accession>A0ABX7MXH9</accession>
<reference evidence="2 3" key="1">
    <citation type="submission" date="2021-02" db="EMBL/GenBank/DDBJ databases">
        <title>De Novo genome assembly of isolated myxobacteria.</title>
        <authorList>
            <person name="Stevens D.C."/>
        </authorList>
    </citation>
    <scope>NUCLEOTIDE SEQUENCE [LARGE SCALE GENOMIC DNA]</scope>
    <source>
        <strain evidence="2 3">SCHIC003</strain>
    </source>
</reference>
<proteinExistence type="predicted"/>
<sequence length="292" mass="31069">MRARVFITLAALLGANLGCGPDFELQSEIRRVRVLGIRAEPPELVLNPDTGELPGPMSFSALAVTPDARPVTVTYALCRLDGNPYDGRCPGEAGVALQGGVLSLQDPQVQAVLAQALTAANPNGGPTPNPDDPRTREALEKGIPLFVGYEASDGSGTPEGVERGIRQVLVRSTTAPNHNPAVADILWNDAPLVGPLPVDAEVVFRPVLTEGSAEVYAAEDGPRTEQVFYSWFASGDGEVKEFRSQEPVDGRPGDPTSKYETPDKAQRISVWVVVRDGRGGVGWLQRDVDVGP</sequence>
<dbReference type="EMBL" id="CP071091">
    <property type="protein sequence ID" value="QSQ11142.1"/>
    <property type="molecule type" value="Genomic_DNA"/>
</dbReference>
<evidence type="ECO:0000313" key="2">
    <source>
        <dbReference type="EMBL" id="QSQ11142.1"/>
    </source>
</evidence>
<organism evidence="2 3">
    <name type="scientific">Myxococcus landrumensis</name>
    <dbReference type="NCBI Taxonomy" id="2813577"/>
    <lineage>
        <taxon>Bacteria</taxon>
        <taxon>Pseudomonadati</taxon>
        <taxon>Myxococcota</taxon>
        <taxon>Myxococcia</taxon>
        <taxon>Myxococcales</taxon>
        <taxon>Cystobacterineae</taxon>
        <taxon>Myxococcaceae</taxon>
        <taxon>Myxococcus</taxon>
    </lineage>
</organism>
<feature type="compositionally biased region" description="Basic and acidic residues" evidence="1">
    <location>
        <begin position="242"/>
        <end position="252"/>
    </location>
</feature>
<keyword evidence="3" id="KW-1185">Reference proteome</keyword>
<evidence type="ECO:0000256" key="1">
    <source>
        <dbReference type="SAM" id="MobiDB-lite"/>
    </source>
</evidence>
<name>A0ABX7MXH9_9BACT</name>